<dbReference type="AlphaFoldDB" id="A0A926DX27"/>
<gene>
    <name evidence="1" type="ORF">H8730_14800</name>
</gene>
<proteinExistence type="predicted"/>
<reference evidence="1" key="1">
    <citation type="submission" date="2020-08" db="EMBL/GenBank/DDBJ databases">
        <title>Genome public.</title>
        <authorList>
            <person name="Liu C."/>
            <person name="Sun Q."/>
        </authorList>
    </citation>
    <scope>NUCLEOTIDE SEQUENCE</scope>
    <source>
        <strain evidence="1">NSJ-32</strain>
    </source>
</reference>
<keyword evidence="2" id="KW-1185">Reference proteome</keyword>
<dbReference type="RefSeq" id="WP_249290086.1">
    <property type="nucleotide sequence ID" value="NZ_JACRSQ010000032.1"/>
</dbReference>
<sequence>MNTIPNIQPFNEIYYKDCFYNSVISVVDHFSGSRYPILSNDILFYRLSDSTDPCSLQIVYQDADSLGQVLERTGLTARTIDRCERLIDDIAASINAGCPVVIWVDCYYESIRRDTYNKIHWGHTLLLYGIDLDNRQCAIIEHQNRMNLNYRPHIVGFDDILRPYQGYLKVFYQAKFPTFFAFSKNTDIPQLEPERRRRVERERLIGHMHTYGSLIQQGLDDLRKAVDLTYNWYMAAGQQEIAMWIESLNKIVNGKFIERYRCKMLGLGEDILQLQQNSLEVLKKIRAVVARAYYSGNKLYDGLIFSSLHNFYELEQRTYQKLCAVKPLTDVR</sequence>
<evidence type="ECO:0000313" key="1">
    <source>
        <dbReference type="EMBL" id="MBC8544815.1"/>
    </source>
</evidence>
<dbReference type="Proteomes" id="UP000657006">
    <property type="component" value="Unassembled WGS sequence"/>
</dbReference>
<protein>
    <recommendedName>
        <fullName evidence="3">Butirosin biosynthesis protein H N-terminal domain-containing protein</fullName>
    </recommendedName>
</protein>
<dbReference type="EMBL" id="JACRSQ010000032">
    <property type="protein sequence ID" value="MBC8544815.1"/>
    <property type="molecule type" value="Genomic_DNA"/>
</dbReference>
<comment type="caution">
    <text evidence="1">The sequence shown here is derived from an EMBL/GenBank/DDBJ whole genome shotgun (WGS) entry which is preliminary data.</text>
</comment>
<evidence type="ECO:0000313" key="2">
    <source>
        <dbReference type="Proteomes" id="UP000657006"/>
    </source>
</evidence>
<name>A0A926DX27_9FIRM</name>
<evidence type="ECO:0008006" key="3">
    <source>
        <dbReference type="Google" id="ProtNLM"/>
    </source>
</evidence>
<organism evidence="1 2">
    <name type="scientific">Bianquea renquensis</name>
    <dbReference type="NCBI Taxonomy" id="2763661"/>
    <lineage>
        <taxon>Bacteria</taxon>
        <taxon>Bacillati</taxon>
        <taxon>Bacillota</taxon>
        <taxon>Clostridia</taxon>
        <taxon>Eubacteriales</taxon>
        <taxon>Bianqueaceae</taxon>
        <taxon>Bianquea</taxon>
    </lineage>
</organism>
<accession>A0A926DX27</accession>